<proteinExistence type="predicted"/>
<evidence type="ECO:0000313" key="2">
    <source>
        <dbReference type="Proteomes" id="UP000054498"/>
    </source>
</evidence>
<dbReference type="RefSeq" id="XP_013903598.1">
    <property type="nucleotide sequence ID" value="XM_014048144.1"/>
</dbReference>
<sequence>MNDCTILVSTPSAAKLRPFPAATDAAAARPAAAAPWRPFAPARTRVRRASADTALHAQAAAAAAAEELARSSCSGHVSGSPSRGCGAVRRTSCCAEMFARLVAPPQAMLIADQTTQLCCRLFE</sequence>
<dbReference type="EMBL" id="KK100643">
    <property type="protein sequence ID" value="KIZ04579.1"/>
    <property type="molecule type" value="Genomic_DNA"/>
</dbReference>
<organism evidence="1 2">
    <name type="scientific">Monoraphidium neglectum</name>
    <dbReference type="NCBI Taxonomy" id="145388"/>
    <lineage>
        <taxon>Eukaryota</taxon>
        <taxon>Viridiplantae</taxon>
        <taxon>Chlorophyta</taxon>
        <taxon>core chlorophytes</taxon>
        <taxon>Chlorophyceae</taxon>
        <taxon>CS clade</taxon>
        <taxon>Sphaeropleales</taxon>
        <taxon>Selenastraceae</taxon>
        <taxon>Monoraphidium</taxon>
    </lineage>
</organism>
<dbReference type="Proteomes" id="UP000054498">
    <property type="component" value="Unassembled WGS sequence"/>
</dbReference>
<gene>
    <name evidence="1" type="ORF">MNEG_3384</name>
</gene>
<dbReference type="GeneID" id="25736262"/>
<feature type="non-terminal residue" evidence="1">
    <location>
        <position position="123"/>
    </location>
</feature>
<reference evidence="1 2" key="1">
    <citation type="journal article" date="2013" name="BMC Genomics">
        <title>Reconstruction of the lipid metabolism for the microalga Monoraphidium neglectum from its genome sequence reveals characteristics suitable for biofuel production.</title>
        <authorList>
            <person name="Bogen C."/>
            <person name="Al-Dilaimi A."/>
            <person name="Albersmeier A."/>
            <person name="Wichmann J."/>
            <person name="Grundmann M."/>
            <person name="Rupp O."/>
            <person name="Lauersen K.J."/>
            <person name="Blifernez-Klassen O."/>
            <person name="Kalinowski J."/>
            <person name="Goesmann A."/>
            <person name="Mussgnug J.H."/>
            <person name="Kruse O."/>
        </authorList>
    </citation>
    <scope>NUCLEOTIDE SEQUENCE [LARGE SCALE GENOMIC DNA]</scope>
    <source>
        <strain evidence="1 2">SAG 48.87</strain>
    </source>
</reference>
<dbReference type="KEGG" id="mng:MNEG_3384"/>
<keyword evidence="2" id="KW-1185">Reference proteome</keyword>
<accession>A0A0D2LCX5</accession>
<evidence type="ECO:0000313" key="1">
    <source>
        <dbReference type="EMBL" id="KIZ04579.1"/>
    </source>
</evidence>
<protein>
    <submittedName>
        <fullName evidence="1">Uncharacterized protein</fullName>
    </submittedName>
</protein>
<name>A0A0D2LCX5_9CHLO</name>
<dbReference type="AlphaFoldDB" id="A0A0D2LCX5"/>